<feature type="region of interest" description="Disordered" evidence="6">
    <location>
        <begin position="236"/>
        <end position="257"/>
    </location>
</feature>
<dbReference type="PANTHER" id="PTHR33375">
    <property type="entry name" value="CHROMOSOME-PARTITIONING PROTEIN PARB-RELATED"/>
    <property type="match status" value="1"/>
</dbReference>
<dbReference type="InterPro" id="IPR003115">
    <property type="entry name" value="ParB_N"/>
</dbReference>
<proteinExistence type="inferred from homology"/>
<dbReference type="NCBIfam" id="TIGR00180">
    <property type="entry name" value="parB_part"/>
    <property type="match status" value="1"/>
</dbReference>
<dbReference type="OrthoDB" id="9802051at2"/>
<dbReference type="KEGG" id="hhk:HH1059_25800"/>
<dbReference type="InterPro" id="IPR041468">
    <property type="entry name" value="HTH_ParB/Spo0J"/>
</dbReference>
<dbReference type="PANTHER" id="PTHR33375:SF1">
    <property type="entry name" value="CHROMOSOME-PARTITIONING PROTEIN PARB-RELATED"/>
    <property type="match status" value="1"/>
</dbReference>
<dbReference type="InterPro" id="IPR004437">
    <property type="entry name" value="ParB/RepB/Spo0J"/>
</dbReference>
<keyword evidence="9" id="KW-1185">Reference proteome</keyword>
<evidence type="ECO:0000313" key="8">
    <source>
        <dbReference type="EMBL" id="BAU56663.1"/>
    </source>
</evidence>
<dbReference type="InterPro" id="IPR050336">
    <property type="entry name" value="Chromosome_partition/occlusion"/>
</dbReference>
<accession>A0A120MZK6</accession>
<dbReference type="Pfam" id="PF17762">
    <property type="entry name" value="HTH_ParB"/>
    <property type="match status" value="1"/>
</dbReference>
<organism evidence="8 9">
    <name type="scientific">Halorhodospira halochloris</name>
    <name type="common">Ectothiorhodospira halochloris</name>
    <dbReference type="NCBI Taxonomy" id="1052"/>
    <lineage>
        <taxon>Bacteria</taxon>
        <taxon>Pseudomonadati</taxon>
        <taxon>Pseudomonadota</taxon>
        <taxon>Gammaproteobacteria</taxon>
        <taxon>Chromatiales</taxon>
        <taxon>Ectothiorhodospiraceae</taxon>
        <taxon>Halorhodospira</taxon>
    </lineage>
</organism>
<reference evidence="8" key="1">
    <citation type="submission" date="2016-02" db="EMBL/GenBank/DDBJ databases">
        <title>Halorhodospira halochloris DSM-1059 complete genome, version 2.</title>
        <authorList>
            <person name="Tsukatani Y."/>
        </authorList>
    </citation>
    <scope>NUCLEOTIDE SEQUENCE</scope>
    <source>
        <strain evidence="8">DSM 1059</strain>
    </source>
</reference>
<dbReference type="RefSeq" id="WP_096406808.1">
    <property type="nucleotide sequence ID" value="NZ_AP017372.2"/>
</dbReference>
<evidence type="ECO:0000256" key="2">
    <source>
        <dbReference type="ARBA" id="ARBA00022372"/>
    </source>
</evidence>
<protein>
    <recommendedName>
        <fullName evidence="2">Probable chromosome-partitioning protein ParB</fullName>
    </recommendedName>
</protein>
<dbReference type="FunFam" id="3.90.1530.30:FF:000001">
    <property type="entry name" value="Chromosome partitioning protein ParB"/>
    <property type="match status" value="1"/>
</dbReference>
<name>A0A120MZK6_HALHR</name>
<dbReference type="InterPro" id="IPR036086">
    <property type="entry name" value="ParB/Sulfiredoxin_sf"/>
</dbReference>
<dbReference type="Proteomes" id="UP000218890">
    <property type="component" value="Chromosome"/>
</dbReference>
<dbReference type="FunFam" id="1.10.10.2830:FF:000001">
    <property type="entry name" value="Chromosome partitioning protein ParB"/>
    <property type="match status" value="1"/>
</dbReference>
<gene>
    <name evidence="8" type="primary">spoOJ</name>
    <name evidence="8" type="ORF">HH1059_25800</name>
</gene>
<comment type="similarity">
    <text evidence="1">Belongs to the ParB family.</text>
</comment>
<evidence type="ECO:0000256" key="4">
    <source>
        <dbReference type="ARBA" id="ARBA00023125"/>
    </source>
</evidence>
<comment type="function">
    <text evidence="5">Involved in chromosome partition. Localize to both poles of the predivisional cell following completion of DNA replication. Binds to the DNA origin of replication.</text>
</comment>
<evidence type="ECO:0000256" key="5">
    <source>
        <dbReference type="ARBA" id="ARBA00025472"/>
    </source>
</evidence>
<dbReference type="EMBL" id="AP017372">
    <property type="protein sequence ID" value="BAU56663.1"/>
    <property type="molecule type" value="Genomic_DNA"/>
</dbReference>
<dbReference type="AlphaFoldDB" id="A0A120MZK6"/>
<dbReference type="Gene3D" id="3.90.1530.30">
    <property type="match status" value="1"/>
</dbReference>
<dbReference type="Gene3D" id="1.10.10.2830">
    <property type="match status" value="1"/>
</dbReference>
<dbReference type="SUPFAM" id="SSF110849">
    <property type="entry name" value="ParB/Sulfiredoxin"/>
    <property type="match status" value="1"/>
</dbReference>
<keyword evidence="4" id="KW-0238">DNA-binding</keyword>
<sequence>MGSKKRGLGRGLDALLSAEQGEDDAIDEDVEESVRADDTLREAPIDLLHRGEYQPRRAFDENALEELADSIRVQGVLQPLVVRPRNDGDTLEIIAGERRWRAAQLAGLDTVPVIVREITDEAAIAVGLIENLQREDLNPLEAAHALQRLIHEFGLSHQATAEAVGRSRTSITNLLRLLDLNDDVQNLIMESALDVGHAKVIAGLHGREQSEAAAKVVKDNLTVRQTESLVRKMLAAKKESNSEESKAGEAANKDPDVERLQEKLTEKLGTEVDIMHSKRKGKGRLVIRYSSLEELDGILGRIN</sequence>
<dbReference type="SMART" id="SM00470">
    <property type="entry name" value="ParB"/>
    <property type="match status" value="1"/>
</dbReference>
<dbReference type="CDD" id="cd16393">
    <property type="entry name" value="SPO0J_N"/>
    <property type="match status" value="1"/>
</dbReference>
<evidence type="ECO:0000259" key="7">
    <source>
        <dbReference type="SMART" id="SM00470"/>
    </source>
</evidence>
<dbReference type="GO" id="GO:0007059">
    <property type="term" value="P:chromosome segregation"/>
    <property type="evidence" value="ECO:0007669"/>
    <property type="project" value="UniProtKB-KW"/>
</dbReference>
<evidence type="ECO:0000256" key="1">
    <source>
        <dbReference type="ARBA" id="ARBA00006295"/>
    </source>
</evidence>
<feature type="domain" description="ParB-like N-terminal" evidence="7">
    <location>
        <begin position="41"/>
        <end position="132"/>
    </location>
</feature>
<dbReference type="Pfam" id="PF02195">
    <property type="entry name" value="ParB_N"/>
    <property type="match status" value="1"/>
</dbReference>
<dbReference type="GO" id="GO:0045881">
    <property type="term" value="P:positive regulation of sporulation resulting in formation of a cellular spore"/>
    <property type="evidence" value="ECO:0007669"/>
    <property type="project" value="TreeGrafter"/>
</dbReference>
<evidence type="ECO:0000256" key="6">
    <source>
        <dbReference type="SAM" id="MobiDB-lite"/>
    </source>
</evidence>
<keyword evidence="3" id="KW-0159">Chromosome partition</keyword>
<dbReference type="GO" id="GO:0005694">
    <property type="term" value="C:chromosome"/>
    <property type="evidence" value="ECO:0007669"/>
    <property type="project" value="TreeGrafter"/>
</dbReference>
<evidence type="ECO:0000256" key="3">
    <source>
        <dbReference type="ARBA" id="ARBA00022829"/>
    </source>
</evidence>
<dbReference type="GO" id="GO:0003677">
    <property type="term" value="F:DNA binding"/>
    <property type="evidence" value="ECO:0007669"/>
    <property type="project" value="UniProtKB-KW"/>
</dbReference>
<dbReference type="Pfam" id="PF23552">
    <property type="entry name" value="ParB_C"/>
    <property type="match status" value="1"/>
</dbReference>
<dbReference type="InterPro" id="IPR057240">
    <property type="entry name" value="ParB_dimer_C"/>
</dbReference>
<evidence type="ECO:0000313" key="9">
    <source>
        <dbReference type="Proteomes" id="UP000218890"/>
    </source>
</evidence>